<dbReference type="AlphaFoldDB" id="A0A7I4Z3G5"/>
<dbReference type="InterPro" id="IPR008042">
    <property type="entry name" value="Retrotrans_Pao"/>
</dbReference>
<organism evidence="1 2">
    <name type="scientific">Haemonchus contortus</name>
    <name type="common">Barber pole worm</name>
    <dbReference type="NCBI Taxonomy" id="6289"/>
    <lineage>
        <taxon>Eukaryota</taxon>
        <taxon>Metazoa</taxon>
        <taxon>Ecdysozoa</taxon>
        <taxon>Nematoda</taxon>
        <taxon>Chromadorea</taxon>
        <taxon>Rhabditida</taxon>
        <taxon>Rhabditina</taxon>
        <taxon>Rhabditomorpha</taxon>
        <taxon>Strongyloidea</taxon>
        <taxon>Trichostrongylidae</taxon>
        <taxon>Haemonchus</taxon>
    </lineage>
</organism>
<keyword evidence="1" id="KW-1185">Reference proteome</keyword>
<name>A0A7I4Z3G5_HAECO</name>
<sequence length="318" mass="36542">MAKSKLPSLQVKYTIPKLELNAMTLAMRLCNSVLTELRDTLNIREVYVFSDSQIVLSWLKKKPEHEVGPFVYRRITEIRNIAHHITMQRCMVRIGYIASQDNPADCATRGTTKEELQNHPWWEGPHFLQYTPLHWPCQKEMFQFPLEDAGACTSDLRESDEILTINTRENNDVEILHNSQVRTWTHAKRIMAYALRFLRALIKRINSKGCICLTLPSMTSQYLSHNTGPLTAPEVRESGLTLLRHHQNVHVTPQVIDSLQQLNIHRDEQGIFRCHGRLGHAQLDSDTKNPVLVIQKTLLAEIIIRDAHQQGHPGSTIQ</sequence>
<dbReference type="OrthoDB" id="5869253at2759"/>
<accession>A0A7I4Z3G5</accession>
<dbReference type="WBParaSite" id="HCON_00169800-00001">
    <property type="protein sequence ID" value="HCON_00169800-00001"/>
    <property type="gene ID" value="HCON_00169800"/>
</dbReference>
<evidence type="ECO:0000313" key="1">
    <source>
        <dbReference type="Proteomes" id="UP000025227"/>
    </source>
</evidence>
<reference evidence="2" key="1">
    <citation type="submission" date="2020-12" db="UniProtKB">
        <authorList>
            <consortium name="WormBaseParasite"/>
        </authorList>
    </citation>
    <scope>IDENTIFICATION</scope>
    <source>
        <strain evidence="2">MHco3</strain>
    </source>
</reference>
<dbReference type="PANTHER" id="PTHR47331">
    <property type="entry name" value="PHD-TYPE DOMAIN-CONTAINING PROTEIN"/>
    <property type="match status" value="1"/>
</dbReference>
<evidence type="ECO:0000313" key="2">
    <source>
        <dbReference type="WBParaSite" id="HCON_00169800-00001"/>
    </source>
</evidence>
<dbReference type="Proteomes" id="UP000025227">
    <property type="component" value="Unplaced"/>
</dbReference>
<proteinExistence type="predicted"/>
<dbReference type="Pfam" id="PF05380">
    <property type="entry name" value="Peptidase_A17"/>
    <property type="match status" value="1"/>
</dbReference>
<protein>
    <submittedName>
        <fullName evidence="2">RNase H domain-containing protein</fullName>
    </submittedName>
</protein>
<dbReference type="OMA" id="WTHAKRI"/>